<name>A0A2J6WH23_9BACT</name>
<dbReference type="FunFam" id="3.40.50.300:FF:003630">
    <property type="entry name" value="ATP-dependent DNA helicase"/>
    <property type="match status" value="1"/>
</dbReference>
<dbReference type="Proteomes" id="UP000242288">
    <property type="component" value="Unassembled WGS sequence"/>
</dbReference>
<dbReference type="InterPro" id="IPR010285">
    <property type="entry name" value="DNA_helicase_pif1-like_DEAD"/>
</dbReference>
<dbReference type="GO" id="GO:0000723">
    <property type="term" value="P:telomere maintenance"/>
    <property type="evidence" value="ECO:0007669"/>
    <property type="project" value="InterPro"/>
</dbReference>
<dbReference type="PROSITE" id="PS52050">
    <property type="entry name" value="WYL"/>
    <property type="match status" value="1"/>
</dbReference>
<evidence type="ECO:0000313" key="3">
    <source>
        <dbReference type="EMBL" id="PMP69676.1"/>
    </source>
</evidence>
<dbReference type="AlphaFoldDB" id="A0A2J6WH23"/>
<dbReference type="CDD" id="cd18809">
    <property type="entry name" value="SF1_C_RecD"/>
    <property type="match status" value="1"/>
</dbReference>
<feature type="domain" description="DNA helicase Pif1-like DEAD-box helicase" evidence="1">
    <location>
        <begin position="17"/>
        <end position="201"/>
    </location>
</feature>
<proteinExistence type="predicted"/>
<dbReference type="SUPFAM" id="SSF52540">
    <property type="entry name" value="P-loop containing nucleoside triphosphate hydrolases"/>
    <property type="match status" value="2"/>
</dbReference>
<evidence type="ECO:0000313" key="4">
    <source>
        <dbReference type="Proteomes" id="UP000242288"/>
    </source>
</evidence>
<protein>
    <submittedName>
        <fullName evidence="3">AAA family ATPase</fullName>
    </submittedName>
</protein>
<evidence type="ECO:0000259" key="1">
    <source>
        <dbReference type="Pfam" id="PF05970"/>
    </source>
</evidence>
<dbReference type="EMBL" id="PNIO01000055">
    <property type="protein sequence ID" value="PMP69676.1"/>
    <property type="molecule type" value="Genomic_DNA"/>
</dbReference>
<dbReference type="InterPro" id="IPR026881">
    <property type="entry name" value="WYL_dom"/>
</dbReference>
<dbReference type="Gene3D" id="3.40.50.300">
    <property type="entry name" value="P-loop containing nucleotide triphosphate hydrolases"/>
    <property type="match status" value="2"/>
</dbReference>
<sequence length="516" mass="60141">MNEIELNDEFLKALNLAENTDKNLFITGRAGTGKSTFLNYFRENTKKEVAVLASTGVAAVNVKGQTIYSFFNFKPDITIHKIKEIKPRHPDLYKKLDCIVIDEISMVRADILDCIDAFLRIHGPKKNKPFGGIQMIFIGDLYQLPPVVTSKEKTIFREFYKTPYFFSSGVFNESEFEFIELEKVYRQSDIQFLEILNSIRNNTVNDEIIERLNKRFNPDFEPDENDFYVYLTTTNKMAEKINSEKLSKIKNKEFKYYGFVDGEFKEQDLPTSQELILKVDSQVMLLNNNLKGRWINGDIGKIVEIKSRKIEPDIIVVELQNGETVEVTPFTWEMYEFYYDKERKKILTHTVGQFTQYPLKLAWAITIHKSQGLTFDKLILDIGRGTFSHGQLYVALSRCRSLDGLILKRPVCQKHVLLDRRIVRFLTQFQYKHAEKNLPIQEKISIIENAIKNGKKLEIVYLKSTDIKSKRLLKPIYIGPMQYGDKTFLGLKAFCMLRNEERNFNVEKILDLKPVD</sequence>
<dbReference type="GO" id="GO:0003678">
    <property type="term" value="F:DNA helicase activity"/>
    <property type="evidence" value="ECO:0007669"/>
    <property type="project" value="InterPro"/>
</dbReference>
<comment type="caution">
    <text evidence="3">The sequence shown here is derived from an EMBL/GenBank/DDBJ whole genome shotgun (WGS) entry which is preliminary data.</text>
</comment>
<gene>
    <name evidence="3" type="ORF">C0186_06165</name>
</gene>
<dbReference type="Pfam" id="PF05970">
    <property type="entry name" value="PIF1"/>
    <property type="match status" value="1"/>
</dbReference>
<organism evidence="3 4">
    <name type="scientific">Thermodesulfovibrio aggregans</name>
    <dbReference type="NCBI Taxonomy" id="86166"/>
    <lineage>
        <taxon>Bacteria</taxon>
        <taxon>Pseudomonadati</taxon>
        <taxon>Nitrospirota</taxon>
        <taxon>Thermodesulfovibrionia</taxon>
        <taxon>Thermodesulfovibrionales</taxon>
        <taxon>Thermodesulfovibrionaceae</taxon>
        <taxon>Thermodesulfovibrio</taxon>
    </lineage>
</organism>
<dbReference type="InterPro" id="IPR027417">
    <property type="entry name" value="P-loop_NTPase"/>
</dbReference>
<accession>A0A2J6WH23</accession>
<feature type="domain" description="WYL" evidence="2">
    <location>
        <begin position="444"/>
        <end position="513"/>
    </location>
</feature>
<dbReference type="GO" id="GO:0006281">
    <property type="term" value="P:DNA repair"/>
    <property type="evidence" value="ECO:0007669"/>
    <property type="project" value="InterPro"/>
</dbReference>
<evidence type="ECO:0000259" key="2">
    <source>
        <dbReference type="Pfam" id="PF13280"/>
    </source>
</evidence>
<dbReference type="Pfam" id="PF13280">
    <property type="entry name" value="WYL"/>
    <property type="match status" value="1"/>
</dbReference>
<reference evidence="3 4" key="1">
    <citation type="submission" date="2018-01" db="EMBL/GenBank/DDBJ databases">
        <title>Metagenomic assembled genomes from two thermal pools in the Uzon Caldera, Kamchatka, Russia.</title>
        <authorList>
            <person name="Wilkins L."/>
            <person name="Ettinger C."/>
        </authorList>
    </citation>
    <scope>NUCLEOTIDE SEQUENCE [LARGE SCALE GENOMIC DNA]</scope>
    <source>
        <strain evidence="3">ZAV-04</strain>
    </source>
</reference>
<dbReference type="PANTHER" id="PTHR47642">
    <property type="entry name" value="ATP-DEPENDENT DNA HELICASE"/>
    <property type="match status" value="1"/>
</dbReference>
<dbReference type="FunFam" id="3.40.50.300:FF:001498">
    <property type="entry name" value="ATP-dependent DNA helicase"/>
    <property type="match status" value="1"/>
</dbReference>
<dbReference type="InterPro" id="IPR051055">
    <property type="entry name" value="PIF1_helicase"/>
</dbReference>